<dbReference type="AlphaFoldDB" id="A0A4P6LXU4"/>
<dbReference type="PANTHER" id="PTHR43649">
    <property type="entry name" value="ARABINOSE-BINDING PROTEIN-RELATED"/>
    <property type="match status" value="1"/>
</dbReference>
<dbReference type="Proteomes" id="UP000289794">
    <property type="component" value="Chromosome"/>
</dbReference>
<keyword evidence="4" id="KW-0732">Signal</keyword>
<feature type="compositionally biased region" description="Basic and acidic residues" evidence="5">
    <location>
        <begin position="42"/>
        <end position="54"/>
    </location>
</feature>
<dbReference type="InterPro" id="IPR006059">
    <property type="entry name" value="SBP"/>
</dbReference>
<dbReference type="SUPFAM" id="SSF53850">
    <property type="entry name" value="Periplasmic binding protein-like II"/>
    <property type="match status" value="1"/>
</dbReference>
<evidence type="ECO:0000256" key="1">
    <source>
        <dbReference type="ARBA" id="ARBA00004196"/>
    </source>
</evidence>
<dbReference type="Pfam" id="PF01547">
    <property type="entry name" value="SBP_bac_1"/>
    <property type="match status" value="1"/>
</dbReference>
<evidence type="ECO:0000256" key="4">
    <source>
        <dbReference type="ARBA" id="ARBA00022729"/>
    </source>
</evidence>
<evidence type="ECO:0000256" key="2">
    <source>
        <dbReference type="ARBA" id="ARBA00008520"/>
    </source>
</evidence>
<protein>
    <submittedName>
        <fullName evidence="6">ABC transporter substrate-binding protein YesO</fullName>
    </submittedName>
</protein>
<dbReference type="InterPro" id="IPR050490">
    <property type="entry name" value="Bact_solute-bd_prot1"/>
</dbReference>
<comment type="subcellular location">
    <subcellularLocation>
        <location evidence="1">Cell envelope</location>
    </subcellularLocation>
</comment>
<comment type="similarity">
    <text evidence="2">Belongs to the bacterial solute-binding protein 1 family.</text>
</comment>
<dbReference type="Gene3D" id="3.40.190.10">
    <property type="entry name" value="Periplasmic binding protein-like II"/>
    <property type="match status" value="1"/>
</dbReference>
<feature type="region of interest" description="Disordered" evidence="5">
    <location>
        <begin position="37"/>
        <end position="69"/>
    </location>
</feature>
<name>A0A4P6LXU4_9FIRM</name>
<proteinExistence type="inferred from homology"/>
<sequence>MGDAGKEKIMKKSRIKRLLALAISGFMIIGLGACGNGGNTEEETKTGDEVKQEEATTDNDSTKNTQDSEEEVTIRYALWDMNQQPAYEQICKNFEAENPGVKVQIELIPWADYWTKLTTQASSGSCPDLMNMFILQFKTLQSKGVLADLTPYIEADNMDLSKYNQTALDAFTVDGKIYGIPKDFDAIATFYNKDMLKAAGYEEYPQGLTWNPDDGGTYVKFLQDLTLDANGLHPYDDGFDSSNVVQYGLLPIDRTDYSADGIISTTIKQMGGEMYDPETCAFTLSDEKSSQAMEFLWKLTNEWFVAPPVDVIKSTGAEAVFYSQTAATWLNGPWMTSAISENCAFEFGITRNFVGPGGESVSRANSLVDCVYEKSQHKDIAWKLAEYIATAPGQTVLGETGTVIPAHLDYGQTYVDYYKEKGFDVQVFLDAYNGQVVFPPSMIEFPRADDVIMRQMSLALDGKGDVRMADIIASIEEEINGFLVEANK</sequence>
<accession>A0A4P6LXU4</accession>
<keyword evidence="3" id="KW-0813">Transport</keyword>
<evidence type="ECO:0000256" key="3">
    <source>
        <dbReference type="ARBA" id="ARBA00022448"/>
    </source>
</evidence>
<evidence type="ECO:0000313" key="7">
    <source>
        <dbReference type="Proteomes" id="UP000289794"/>
    </source>
</evidence>
<organism evidence="6 7">
    <name type="scientific">Blautia producta</name>
    <dbReference type="NCBI Taxonomy" id="33035"/>
    <lineage>
        <taxon>Bacteria</taxon>
        <taxon>Bacillati</taxon>
        <taxon>Bacillota</taxon>
        <taxon>Clostridia</taxon>
        <taxon>Lachnospirales</taxon>
        <taxon>Lachnospiraceae</taxon>
        <taxon>Blautia</taxon>
    </lineage>
</organism>
<evidence type="ECO:0000313" key="6">
    <source>
        <dbReference type="EMBL" id="QBE96645.1"/>
    </source>
</evidence>
<reference evidence="6 7" key="1">
    <citation type="submission" date="2019-01" db="EMBL/GenBank/DDBJ databases">
        <title>PMF-metabolizing Aryl O-demethylase.</title>
        <authorList>
            <person name="Kim M."/>
        </authorList>
    </citation>
    <scope>NUCLEOTIDE SEQUENCE [LARGE SCALE GENOMIC DNA]</scope>
    <source>
        <strain evidence="6 7">PMF1</strain>
    </source>
</reference>
<dbReference type="GO" id="GO:0030313">
    <property type="term" value="C:cell envelope"/>
    <property type="evidence" value="ECO:0007669"/>
    <property type="project" value="UniProtKB-SubCell"/>
</dbReference>
<dbReference type="EMBL" id="CP035945">
    <property type="protein sequence ID" value="QBE96645.1"/>
    <property type="molecule type" value="Genomic_DNA"/>
</dbReference>
<dbReference type="CDD" id="cd13585">
    <property type="entry name" value="PBP2_TMBP_like"/>
    <property type="match status" value="1"/>
</dbReference>
<evidence type="ECO:0000256" key="5">
    <source>
        <dbReference type="SAM" id="MobiDB-lite"/>
    </source>
</evidence>
<dbReference type="KEGG" id="bpro:PMF13cell1_02192"/>
<dbReference type="PROSITE" id="PS51257">
    <property type="entry name" value="PROKAR_LIPOPROTEIN"/>
    <property type="match status" value="1"/>
</dbReference>
<dbReference type="PANTHER" id="PTHR43649:SF31">
    <property type="entry name" value="SN-GLYCEROL-3-PHOSPHATE-BINDING PERIPLASMIC PROTEIN UGPB"/>
    <property type="match status" value="1"/>
</dbReference>
<gene>
    <name evidence="6" type="primary">yesO_5</name>
    <name evidence="6" type="ORF">PMF13cell1_02192</name>
</gene>